<dbReference type="PROSITE" id="PS51273">
    <property type="entry name" value="GATASE_TYPE_1"/>
    <property type="match status" value="1"/>
</dbReference>
<dbReference type="PANTHER" id="PTHR42695">
    <property type="entry name" value="GLUTAMINE AMIDOTRANSFERASE YLR126C-RELATED"/>
    <property type="match status" value="1"/>
</dbReference>
<dbReference type="OrthoDB" id="9813383at2"/>
<organism evidence="2 3">
    <name type="scientific">Varunaivibrio sulfuroxidans</name>
    <dbReference type="NCBI Taxonomy" id="1773489"/>
    <lineage>
        <taxon>Bacteria</taxon>
        <taxon>Pseudomonadati</taxon>
        <taxon>Pseudomonadota</taxon>
        <taxon>Alphaproteobacteria</taxon>
        <taxon>Rhodospirillales</taxon>
        <taxon>Magnetovibrionaceae</taxon>
        <taxon>Varunaivibrio</taxon>
    </lineage>
</organism>
<evidence type="ECO:0000259" key="1">
    <source>
        <dbReference type="Pfam" id="PF00117"/>
    </source>
</evidence>
<evidence type="ECO:0000313" key="2">
    <source>
        <dbReference type="EMBL" id="TCS63427.1"/>
    </source>
</evidence>
<dbReference type="Pfam" id="PF00117">
    <property type="entry name" value="GATase"/>
    <property type="match status" value="1"/>
</dbReference>
<keyword evidence="3" id="KW-1185">Reference proteome</keyword>
<dbReference type="Gene3D" id="3.40.50.880">
    <property type="match status" value="1"/>
</dbReference>
<comment type="caution">
    <text evidence="2">The sequence shown here is derived from an EMBL/GenBank/DDBJ whole genome shotgun (WGS) entry which is preliminary data.</text>
</comment>
<dbReference type="InterPro" id="IPR029062">
    <property type="entry name" value="Class_I_gatase-like"/>
</dbReference>
<gene>
    <name evidence="2" type="ORF">EDD55_10348</name>
</gene>
<accession>A0A4R3JCN2</accession>
<sequence>MVSPLAFLVFDGNTEAVNDRSRALGGVGTGKAYARVLQGLCGDLGRVARCVVVAPADNGAGCLPVGVALEDFDAIVWTGSALNVYAGGPEVEAQIEFARAAFDSAAPVFGSCWGLQVMTAALGGVVRANPKGREIGIGRAITLTDIGRGHPMYRGKPGPFDAITVHLDEIETAPPGGVVLAANAVSAIQGMDIRQGKKSFWGVQYHPEFDLAEIARVHQRYGSRLIDEGFFGDARELETYIDGLFELDGNPEDAALAQKMRIGIDVLDPVRRMAELRNWIAVKVIGDEAAVYPR</sequence>
<dbReference type="InterPro" id="IPR017926">
    <property type="entry name" value="GATASE"/>
</dbReference>
<protein>
    <submittedName>
        <fullName evidence="2">GMP synthase (Glutamine-hydrolysing)</fullName>
    </submittedName>
</protein>
<feature type="domain" description="Glutamine amidotransferase" evidence="1">
    <location>
        <begin position="71"/>
        <end position="211"/>
    </location>
</feature>
<reference evidence="2 3" key="1">
    <citation type="submission" date="2019-03" db="EMBL/GenBank/DDBJ databases">
        <title>Genomic Encyclopedia of Type Strains, Phase IV (KMG-IV): sequencing the most valuable type-strain genomes for metagenomic binning, comparative biology and taxonomic classification.</title>
        <authorList>
            <person name="Goeker M."/>
        </authorList>
    </citation>
    <scope>NUCLEOTIDE SEQUENCE [LARGE SCALE GENOMIC DNA]</scope>
    <source>
        <strain evidence="2 3">DSM 101688</strain>
    </source>
</reference>
<dbReference type="Proteomes" id="UP000295304">
    <property type="component" value="Unassembled WGS sequence"/>
</dbReference>
<dbReference type="InterPro" id="IPR044992">
    <property type="entry name" value="ChyE-like"/>
</dbReference>
<dbReference type="RefSeq" id="WP_132938406.1">
    <property type="nucleotide sequence ID" value="NZ_CP119676.1"/>
</dbReference>
<dbReference type="EMBL" id="SLZW01000003">
    <property type="protein sequence ID" value="TCS63427.1"/>
    <property type="molecule type" value="Genomic_DNA"/>
</dbReference>
<dbReference type="PANTHER" id="PTHR42695:SF5">
    <property type="entry name" value="GLUTAMINE AMIDOTRANSFERASE YLR126C-RELATED"/>
    <property type="match status" value="1"/>
</dbReference>
<dbReference type="SUPFAM" id="SSF52317">
    <property type="entry name" value="Class I glutamine amidotransferase-like"/>
    <property type="match status" value="1"/>
</dbReference>
<dbReference type="CDD" id="cd01741">
    <property type="entry name" value="GATase1_1"/>
    <property type="match status" value="1"/>
</dbReference>
<dbReference type="GO" id="GO:0005829">
    <property type="term" value="C:cytosol"/>
    <property type="evidence" value="ECO:0007669"/>
    <property type="project" value="TreeGrafter"/>
</dbReference>
<dbReference type="AlphaFoldDB" id="A0A4R3JCN2"/>
<proteinExistence type="predicted"/>
<name>A0A4R3JCN2_9PROT</name>
<evidence type="ECO:0000313" key="3">
    <source>
        <dbReference type="Proteomes" id="UP000295304"/>
    </source>
</evidence>